<name>A0A378QII7_MORLA</name>
<organism evidence="1 2">
    <name type="scientific">Moraxella lacunata</name>
    <dbReference type="NCBI Taxonomy" id="477"/>
    <lineage>
        <taxon>Bacteria</taxon>
        <taxon>Pseudomonadati</taxon>
        <taxon>Pseudomonadota</taxon>
        <taxon>Gammaproteobacteria</taxon>
        <taxon>Moraxellales</taxon>
        <taxon>Moraxellaceae</taxon>
        <taxon>Moraxella</taxon>
    </lineage>
</organism>
<sequence length="90" mass="9998">MADTQTVKMMNAMNYIAQSPTQYWRIRHGAKDNDTSLAVPVILATTLQNQGKNVDFALPWGVGHGGDYDLNELFDWADKLVKANDVGKSE</sequence>
<evidence type="ECO:0000313" key="2">
    <source>
        <dbReference type="Proteomes" id="UP000254107"/>
    </source>
</evidence>
<gene>
    <name evidence="1" type="ORF">NCTC7911_01902</name>
</gene>
<keyword evidence="2" id="KW-1185">Reference proteome</keyword>
<reference evidence="1 2" key="1">
    <citation type="submission" date="2018-06" db="EMBL/GenBank/DDBJ databases">
        <authorList>
            <consortium name="Pathogen Informatics"/>
            <person name="Doyle S."/>
        </authorList>
    </citation>
    <scope>NUCLEOTIDE SEQUENCE [LARGE SCALE GENOMIC DNA]</scope>
    <source>
        <strain evidence="1 2">NCTC7911</strain>
    </source>
</reference>
<evidence type="ECO:0000313" key="1">
    <source>
        <dbReference type="EMBL" id="STZ00501.1"/>
    </source>
</evidence>
<dbReference type="AlphaFoldDB" id="A0A378QII7"/>
<dbReference type="EMBL" id="UGQC01000001">
    <property type="protein sequence ID" value="STZ00501.1"/>
    <property type="molecule type" value="Genomic_DNA"/>
</dbReference>
<proteinExistence type="predicted"/>
<protein>
    <submittedName>
        <fullName evidence="1">Uncharacterized protein</fullName>
    </submittedName>
</protein>
<dbReference type="SUPFAM" id="SSF53474">
    <property type="entry name" value="alpha/beta-Hydrolases"/>
    <property type="match status" value="1"/>
</dbReference>
<dbReference type="Gene3D" id="3.40.50.1820">
    <property type="entry name" value="alpha/beta hydrolase"/>
    <property type="match status" value="1"/>
</dbReference>
<accession>A0A378QII7</accession>
<dbReference type="RefSeq" id="WP_220271643.1">
    <property type="nucleotide sequence ID" value="NZ_UGQC01000001.1"/>
</dbReference>
<dbReference type="InterPro" id="IPR029058">
    <property type="entry name" value="AB_hydrolase_fold"/>
</dbReference>
<dbReference type="GeneID" id="302271706"/>
<dbReference type="Proteomes" id="UP000254107">
    <property type="component" value="Unassembled WGS sequence"/>
</dbReference>